<proteinExistence type="inferred from homology"/>
<dbReference type="SUPFAM" id="SSF52540">
    <property type="entry name" value="P-loop containing nucleoside triphosphate hydrolases"/>
    <property type="match status" value="1"/>
</dbReference>
<evidence type="ECO:0000256" key="6">
    <source>
        <dbReference type="HAMAP-Rule" id="MF_00836"/>
    </source>
</evidence>
<keyword evidence="5 6" id="KW-0067">ATP-binding</keyword>
<dbReference type="PANTHER" id="PTHR23117:SF8">
    <property type="entry name" value="RIBOSE 1,5-BISPHOSPHATE PHOSPHOKINASE PHNN"/>
    <property type="match status" value="1"/>
</dbReference>
<feature type="domain" description="Guanylate kinase-like" evidence="7">
    <location>
        <begin position="1"/>
        <end position="175"/>
    </location>
</feature>
<gene>
    <name evidence="6 8" type="primary">phnN</name>
    <name evidence="8" type="ORF">DC430_10785</name>
</gene>
<evidence type="ECO:0000256" key="2">
    <source>
        <dbReference type="ARBA" id="ARBA00005069"/>
    </source>
</evidence>
<keyword evidence="3 6" id="KW-0808">Transferase</keyword>
<dbReference type="Proteomes" id="UP000244335">
    <property type="component" value="Unassembled WGS sequence"/>
</dbReference>
<evidence type="ECO:0000256" key="1">
    <source>
        <dbReference type="ARBA" id="ARBA00000373"/>
    </source>
</evidence>
<evidence type="ECO:0000256" key="3">
    <source>
        <dbReference type="ARBA" id="ARBA00022679"/>
    </source>
</evidence>
<dbReference type="InterPro" id="IPR008145">
    <property type="entry name" value="GK/Ca_channel_bsu"/>
</dbReference>
<evidence type="ECO:0000256" key="5">
    <source>
        <dbReference type="ARBA" id="ARBA00022840"/>
    </source>
</evidence>
<dbReference type="GO" id="GO:0005524">
    <property type="term" value="F:ATP binding"/>
    <property type="evidence" value="ECO:0007669"/>
    <property type="project" value="UniProtKB-KW"/>
</dbReference>
<comment type="function">
    <text evidence="6">Catalyzes the phosphorylation of ribose 1,5-bisphosphate to 5-phospho-D-ribosyl alpha-1-diphosphate (PRPP).</text>
</comment>
<evidence type="ECO:0000313" key="8">
    <source>
        <dbReference type="EMBL" id="PVE54279.1"/>
    </source>
</evidence>
<dbReference type="InterPro" id="IPR012699">
    <property type="entry name" value="PhnN"/>
</dbReference>
<dbReference type="AlphaFoldDB" id="A0AA92C3T0"/>
<dbReference type="NCBIfam" id="TIGR02322">
    <property type="entry name" value="phosphon_PhnN"/>
    <property type="match status" value="1"/>
</dbReference>
<comment type="catalytic activity">
    <reaction evidence="1 6">
        <text>alpha-D-ribose 1,5-bisphosphate + ATP = 5-phospho-alpha-D-ribose 1-diphosphate + ADP</text>
        <dbReference type="Rhea" id="RHEA:20109"/>
        <dbReference type="ChEBI" id="CHEBI:30616"/>
        <dbReference type="ChEBI" id="CHEBI:58017"/>
        <dbReference type="ChEBI" id="CHEBI:68688"/>
        <dbReference type="ChEBI" id="CHEBI:456216"/>
        <dbReference type="EC" id="2.7.4.23"/>
    </reaction>
</comment>
<dbReference type="PANTHER" id="PTHR23117">
    <property type="entry name" value="GUANYLATE KINASE-RELATED"/>
    <property type="match status" value="1"/>
</dbReference>
<sequence length="181" mass="19450">MIVVVGPSGAGKDTLIDYAAEHLRDKPDVHFVRRVITRDSDAGGENHQGCTEDAFEQKKVAGEFCVSWSAHGLHYGIPASVKEHLKAGGVAVANGSRSALPHFRSAFPSLKVVVVTARPEILSERLANRGRESMAEIMGRLDRKVDAICDSFDVTTIDNSGEIEEAGSALLALLQDCLPAR</sequence>
<dbReference type="Gene3D" id="3.40.50.300">
    <property type="entry name" value="P-loop containing nucleotide triphosphate hydrolases"/>
    <property type="match status" value="1"/>
</dbReference>
<dbReference type="SMART" id="SM00072">
    <property type="entry name" value="GuKc"/>
    <property type="match status" value="1"/>
</dbReference>
<dbReference type="GO" id="GO:0006015">
    <property type="term" value="P:5-phosphoribose 1-diphosphate biosynthetic process"/>
    <property type="evidence" value="ECO:0007669"/>
    <property type="project" value="UniProtKB-UniRule"/>
</dbReference>
<dbReference type="Pfam" id="PF13238">
    <property type="entry name" value="AAA_18"/>
    <property type="match status" value="1"/>
</dbReference>
<accession>A0AA92C3T0</accession>
<dbReference type="InterPro" id="IPR008144">
    <property type="entry name" value="Guanylate_kin-like_dom"/>
</dbReference>
<comment type="pathway">
    <text evidence="2 6">Metabolic intermediate biosynthesis; 5-phospho-alpha-D-ribose 1-diphosphate biosynthesis; 5-phospho-alpha-D-ribose 1-diphosphate from D-ribose 5-phosphate (route II): step 3/3.</text>
</comment>
<reference evidence="8 9" key="1">
    <citation type="submission" date="2018-04" db="EMBL/GenBank/DDBJ databases">
        <authorList>
            <person name="Hagen T."/>
        </authorList>
    </citation>
    <scope>NUCLEOTIDE SEQUENCE [LARGE SCALE GENOMIC DNA]</scope>
    <source>
        <strain evidence="8 9">TPD7009</strain>
    </source>
</reference>
<dbReference type="EC" id="2.7.4.23" evidence="6"/>
<evidence type="ECO:0000256" key="4">
    <source>
        <dbReference type="ARBA" id="ARBA00022741"/>
    </source>
</evidence>
<dbReference type="GO" id="GO:0033863">
    <property type="term" value="F:ribose 1,5-bisphosphate phosphokinase activity"/>
    <property type="evidence" value="ECO:0007669"/>
    <property type="project" value="UniProtKB-UniRule"/>
</dbReference>
<dbReference type="GO" id="GO:0019634">
    <property type="term" value="P:organic phosphonate metabolic process"/>
    <property type="evidence" value="ECO:0007669"/>
    <property type="project" value="UniProtKB-UniRule"/>
</dbReference>
<dbReference type="EMBL" id="QDFR01000003">
    <property type="protein sequence ID" value="PVE54279.1"/>
    <property type="molecule type" value="Genomic_DNA"/>
</dbReference>
<comment type="caution">
    <text evidence="8">The sequence shown here is derived from an EMBL/GenBank/DDBJ whole genome shotgun (WGS) entry which is preliminary data.</text>
</comment>
<evidence type="ECO:0000313" key="9">
    <source>
        <dbReference type="Proteomes" id="UP000244335"/>
    </source>
</evidence>
<evidence type="ECO:0000259" key="7">
    <source>
        <dbReference type="PROSITE" id="PS50052"/>
    </source>
</evidence>
<comment type="similarity">
    <text evidence="6">Belongs to the ribose 1,5-bisphosphokinase family.</text>
</comment>
<dbReference type="HAMAP" id="MF_00836">
    <property type="entry name" value="PhnN"/>
    <property type="match status" value="1"/>
</dbReference>
<name>A0AA92C3T0_RHIRH</name>
<organism evidence="8 9">
    <name type="scientific">Rhizobium rhizogenes</name>
    <name type="common">Agrobacterium rhizogenes</name>
    <dbReference type="NCBI Taxonomy" id="359"/>
    <lineage>
        <taxon>Bacteria</taxon>
        <taxon>Pseudomonadati</taxon>
        <taxon>Pseudomonadota</taxon>
        <taxon>Alphaproteobacteria</taxon>
        <taxon>Hyphomicrobiales</taxon>
        <taxon>Rhizobiaceae</taxon>
        <taxon>Rhizobium/Agrobacterium group</taxon>
        <taxon>Rhizobium</taxon>
    </lineage>
</organism>
<feature type="binding site" evidence="6">
    <location>
        <begin position="6"/>
        <end position="13"/>
    </location>
    <ligand>
        <name>ATP</name>
        <dbReference type="ChEBI" id="CHEBI:30616"/>
    </ligand>
</feature>
<keyword evidence="4 6" id="KW-0547">Nucleotide-binding</keyword>
<dbReference type="GO" id="GO:0005829">
    <property type="term" value="C:cytosol"/>
    <property type="evidence" value="ECO:0007669"/>
    <property type="project" value="TreeGrafter"/>
</dbReference>
<dbReference type="InterPro" id="IPR027417">
    <property type="entry name" value="P-loop_NTPase"/>
</dbReference>
<dbReference type="PROSITE" id="PS50052">
    <property type="entry name" value="GUANYLATE_KINASE_2"/>
    <property type="match status" value="1"/>
</dbReference>
<protein>
    <recommendedName>
        <fullName evidence="6">Ribose 1,5-bisphosphate phosphokinase PhnN</fullName>
        <ecNumber evidence="6">2.7.4.23</ecNumber>
    </recommendedName>
    <alternativeName>
        <fullName evidence="6">Ribose 1,5-bisphosphokinase</fullName>
    </alternativeName>
</protein>